<dbReference type="PRINTS" id="PR00081">
    <property type="entry name" value="GDHRDH"/>
</dbReference>
<dbReference type="PANTHER" id="PTHR45458">
    <property type="entry name" value="SHORT-CHAIN DEHYDROGENASE/REDUCTASE SDR"/>
    <property type="match status" value="1"/>
</dbReference>
<dbReference type="InterPro" id="IPR036291">
    <property type="entry name" value="NAD(P)-bd_dom_sf"/>
</dbReference>
<accession>A0A090CRM1</accession>
<dbReference type="Proteomes" id="UP000001197">
    <property type="component" value="Chromosome 7"/>
</dbReference>
<dbReference type="Gene3D" id="3.40.50.720">
    <property type="entry name" value="NAD(P)-binding Rossmann-like Domain"/>
    <property type="match status" value="1"/>
</dbReference>
<dbReference type="SUPFAM" id="SSF51735">
    <property type="entry name" value="NAD(P)-binding Rossmann-fold domains"/>
    <property type="match status" value="1"/>
</dbReference>
<evidence type="ECO:0000313" key="1">
    <source>
        <dbReference type="EMBL" id="CDP31651.1"/>
    </source>
</evidence>
<evidence type="ECO:0000313" key="2">
    <source>
        <dbReference type="Proteomes" id="UP000001197"/>
    </source>
</evidence>
<organism evidence="1 2">
    <name type="scientific">Podospora anserina (strain S / ATCC MYA-4624 / DSM 980 / FGSC 10383)</name>
    <name type="common">Pleurage anserina</name>
    <dbReference type="NCBI Taxonomy" id="515849"/>
    <lineage>
        <taxon>Eukaryota</taxon>
        <taxon>Fungi</taxon>
        <taxon>Dikarya</taxon>
        <taxon>Ascomycota</taxon>
        <taxon>Pezizomycotina</taxon>
        <taxon>Sordariomycetes</taxon>
        <taxon>Sordariomycetidae</taxon>
        <taxon>Sordariales</taxon>
        <taxon>Podosporaceae</taxon>
        <taxon>Podospora</taxon>
        <taxon>Podospora anserina</taxon>
    </lineage>
</organism>
<dbReference type="Pfam" id="PF00106">
    <property type="entry name" value="adh_short"/>
    <property type="match status" value="2"/>
</dbReference>
<dbReference type="InterPro" id="IPR052184">
    <property type="entry name" value="SDR_enzymes"/>
</dbReference>
<dbReference type="AlphaFoldDB" id="A0A090CRM1"/>
<dbReference type="GO" id="GO:0016616">
    <property type="term" value="F:oxidoreductase activity, acting on the CH-OH group of donors, NAD or NADP as acceptor"/>
    <property type="evidence" value="ECO:0007669"/>
    <property type="project" value="TreeGrafter"/>
</dbReference>
<sequence>MPFVLITGASRGIGYEFLRQYSSDAKNTVIALVRNKSATEKKVSEDAVLQGRPNIYILQADITDYNALKQAAADTAEITGGSLDYIIANAGLVPKFDLFLPIGELYVLQTSLIGNSFLLTLQNRGKQPGELTKTFREAFEINVIGNVHLFNLFLPLILAGHVKKIVTITSGLADNSFTNQWGATPGALYAASKAAMNTVVAKFNAQFKKDGVLFLAVCPGPVEVGHYDGATADDLAAVEPLLSIFKEYSPGYERPKAPEVSVRMMRDVIEASSLEKGDGGAFVSHYGNQQWV</sequence>
<dbReference type="eggNOG" id="KOG1611">
    <property type="taxonomic scope" value="Eukaryota"/>
</dbReference>
<name>A0A090CRM1_PODAN</name>
<keyword evidence="2" id="KW-1185">Reference proteome</keyword>
<proteinExistence type="predicted"/>
<dbReference type="InParanoid" id="A0A090CRM1"/>
<dbReference type="EMBL" id="FO904942">
    <property type="protein sequence ID" value="CDP31651.1"/>
    <property type="molecule type" value="Genomic_DNA"/>
</dbReference>
<reference evidence="2" key="2">
    <citation type="journal article" date="2014" name="Genetics">
        <title>Maintaining two mating types: Structure of the mating type locus and its role in heterokaryosis in Podospora anserina.</title>
        <authorList>
            <person name="Grognet P."/>
            <person name="Bidard F."/>
            <person name="Kuchly C."/>
            <person name="Tong L.C.H."/>
            <person name="Coppin E."/>
            <person name="Benkhali J.A."/>
            <person name="Couloux A."/>
            <person name="Wincker P."/>
            <person name="Debuchy R."/>
            <person name="Silar P."/>
        </authorList>
    </citation>
    <scope>GENOME REANNOTATION</scope>
    <source>
        <strain evidence="2">S / ATCC MYA-4624 / DSM 980 / FGSC 10383</strain>
    </source>
</reference>
<reference evidence="1 2" key="1">
    <citation type="journal article" date="2008" name="Genome Biol.">
        <title>The genome sequence of the model ascomycete fungus Podospora anserina.</title>
        <authorList>
            <person name="Espagne E."/>
            <person name="Lespinet O."/>
            <person name="Malagnac F."/>
            <person name="Da Silva C."/>
            <person name="Jaillon O."/>
            <person name="Porcel B.M."/>
            <person name="Couloux A."/>
            <person name="Aury J.-M."/>
            <person name="Segurens B."/>
            <person name="Poulain J."/>
            <person name="Anthouard V."/>
            <person name="Grossetete S."/>
            <person name="Khalili H."/>
            <person name="Coppin E."/>
            <person name="Dequard-Chablat M."/>
            <person name="Picard M."/>
            <person name="Contamine V."/>
            <person name="Arnaise S."/>
            <person name="Bourdais A."/>
            <person name="Berteaux-Lecellier V."/>
            <person name="Gautheret D."/>
            <person name="de Vries R.P."/>
            <person name="Battaglia E."/>
            <person name="Coutinho P.M."/>
            <person name="Danchin E.G.J."/>
            <person name="Henrissat B."/>
            <person name="El Khoury R."/>
            <person name="Sainsard-Chanet A."/>
            <person name="Boivin A."/>
            <person name="Pinan-Lucarre B."/>
            <person name="Sellem C.H."/>
            <person name="Debuchy R."/>
            <person name="Wincker P."/>
            <person name="Weissenbach J."/>
            <person name="Silar P."/>
        </authorList>
    </citation>
    <scope>NUCLEOTIDE SEQUENCE [LARGE SCALE GENOMIC DNA]</scope>
    <source>
        <strain evidence="2">S / ATCC MYA-4624 / DSM 980 / FGSC 10383</strain>
    </source>
</reference>
<dbReference type="InterPro" id="IPR002347">
    <property type="entry name" value="SDR_fam"/>
</dbReference>
<dbReference type="PANTHER" id="PTHR45458:SF3">
    <property type="entry name" value="CHAIN DEHYDROGENASE (ATSC), PUTATIVE-RELATED"/>
    <property type="match status" value="1"/>
</dbReference>
<protein>
    <submittedName>
        <fullName evidence="1">Short chain dehydrogenase</fullName>
    </submittedName>
</protein>